<dbReference type="AlphaFoldDB" id="A0A6J4S7D5"/>
<evidence type="ECO:0000313" key="1">
    <source>
        <dbReference type="EMBL" id="CAA9485249.1"/>
    </source>
</evidence>
<name>A0A6J4S7D5_9ACTN</name>
<proteinExistence type="predicted"/>
<feature type="non-terminal residue" evidence="1">
    <location>
        <position position="1"/>
    </location>
</feature>
<reference evidence="1" key="1">
    <citation type="submission" date="2020-02" db="EMBL/GenBank/DDBJ databases">
        <authorList>
            <person name="Meier V. D."/>
        </authorList>
    </citation>
    <scope>NUCLEOTIDE SEQUENCE</scope>
    <source>
        <strain evidence="1">AVDCRST_MAG25</strain>
    </source>
</reference>
<dbReference type="EMBL" id="CADCVI010000203">
    <property type="protein sequence ID" value="CAA9485249.1"/>
    <property type="molecule type" value="Genomic_DNA"/>
</dbReference>
<feature type="non-terminal residue" evidence="1">
    <location>
        <position position="46"/>
    </location>
</feature>
<protein>
    <submittedName>
        <fullName evidence="1">Uncharacterized protein</fullName>
    </submittedName>
</protein>
<organism evidence="1">
    <name type="scientific">uncultured Rubrobacteraceae bacterium</name>
    <dbReference type="NCBI Taxonomy" id="349277"/>
    <lineage>
        <taxon>Bacteria</taxon>
        <taxon>Bacillati</taxon>
        <taxon>Actinomycetota</taxon>
        <taxon>Rubrobacteria</taxon>
        <taxon>Rubrobacterales</taxon>
        <taxon>Rubrobacteraceae</taxon>
        <taxon>environmental samples</taxon>
    </lineage>
</organism>
<sequence length="46" mass="5087">WSAASRRPAPSRRFLVPISIAPPAFRRCCTIAPTTEGRGQRYARTG</sequence>
<accession>A0A6J4S7D5</accession>
<gene>
    <name evidence="1" type="ORF">AVDCRST_MAG25-3035</name>
</gene>